<evidence type="ECO:0000313" key="10">
    <source>
        <dbReference type="Proteomes" id="UP000279236"/>
    </source>
</evidence>
<dbReference type="Gene3D" id="1.10.1870.10">
    <property type="entry name" value="Domain 3, Saccharopine reductase"/>
    <property type="match status" value="1"/>
</dbReference>
<sequence length="757" mass="82284">MSAAPKSHPSIVDGWFREISPQWPGQAMTLKVKQILHHEKSLFQDVLVFESETYGNVLVLDGAIQVTERDEFSYQEMITHLPMCSHPNPENVLVIGGGDGGVIREALKHDTVKKVTLCDIDEAVIRVSKLYLPTLSACYEDPRVEVFIGDGFKFLPQHENEYDVIVTDSSDPVGPAAALFEAPYFTLLHRALKEGGHMSTQGESIWLHLPLIQELRATTKKIFSVAEYATSTIPTYPSGSMGFLVCSKEPTRQMNVPLREIPGCKYYNAEVHKAAFVLPEFGRAMIQDGKNILPVFGGVRPGQASGQGSDKKVLLLGSGLVAAPAAKYITDRGHGLTVACRTLETAESLATGLPNATAISVDVSSPDALRAAIKGHDVVVSLVPYTHHRAVMEAALAEKAHVVTTSYINPQMRELDQAFKDAGLVCFNEIGLDPGVDHLYAVKIINDIHQAGGKVKSFYSYCGGLTEPSASDNALGYKFSWSPVGVLMALNNTGVYLENGKQATVGGGNELMKFAKPYYFTPAYNLVAYPNRDSSVFREFYGIPEVENLVRGTMRYGGFCEVVMGWTDMGLLDDSQKDFLQKGAAPLSWLQLSAQVFGVEANAAAVSDKILALPSVPAGQHKIILQKFASLGMLSAEEPVAQAGSLMRSLSALLETKCQFQDGEVDLVLLQHTFEVIRADGREETIVAMLEEYGDRHGGPSAMAKLVGVPCGLAVQLVLEGKLNKAGVHAPYDEPTAKLFRDRLEAEEGVTMVEKVF</sequence>
<organism evidence="9 10">
    <name type="scientific">Apiotrichum porosum</name>
    <dbReference type="NCBI Taxonomy" id="105984"/>
    <lineage>
        <taxon>Eukaryota</taxon>
        <taxon>Fungi</taxon>
        <taxon>Dikarya</taxon>
        <taxon>Basidiomycota</taxon>
        <taxon>Agaricomycotina</taxon>
        <taxon>Tremellomycetes</taxon>
        <taxon>Trichosporonales</taxon>
        <taxon>Trichosporonaceae</taxon>
        <taxon>Apiotrichum</taxon>
    </lineage>
</organism>
<dbReference type="InterPro" id="IPR029063">
    <property type="entry name" value="SAM-dependent_MTases_sf"/>
</dbReference>
<dbReference type="GeneID" id="39591383"/>
<dbReference type="Pfam" id="PF03435">
    <property type="entry name" value="Sacchrp_dh_NADP"/>
    <property type="match status" value="1"/>
</dbReference>
<dbReference type="Gene3D" id="2.30.140.10">
    <property type="entry name" value="Spermidine synthase, tetramerisation domain"/>
    <property type="match status" value="1"/>
</dbReference>
<dbReference type="RefSeq" id="XP_028477132.1">
    <property type="nucleotide sequence ID" value="XM_028622240.1"/>
</dbReference>
<gene>
    <name evidence="9" type="ORF">EHS24_006840</name>
</gene>
<dbReference type="InterPro" id="IPR005097">
    <property type="entry name" value="Sacchrp_dh_NADP-bd"/>
</dbReference>
<dbReference type="Pfam" id="PF17284">
    <property type="entry name" value="Spermine_synt_N"/>
    <property type="match status" value="1"/>
</dbReference>
<dbReference type="PROSITE" id="PS01330">
    <property type="entry name" value="PABS_1"/>
    <property type="match status" value="1"/>
</dbReference>
<reference evidence="9 10" key="1">
    <citation type="submission" date="2018-11" db="EMBL/GenBank/DDBJ databases">
        <title>Genome sequence of Apiotrichum porosum DSM 27194.</title>
        <authorList>
            <person name="Aliyu H."/>
            <person name="Gorte O."/>
            <person name="Ochsenreither K."/>
        </authorList>
    </citation>
    <scope>NUCLEOTIDE SEQUENCE [LARGE SCALE GENOMIC DNA]</scope>
    <source>
        <strain evidence="9 10">DSM 27194</strain>
    </source>
</reference>
<proteinExistence type="inferred from homology"/>
<dbReference type="FunFam" id="3.40.50.720:FF:000072">
    <property type="entry name" value="Saccharopine dehydrogenase [NADP(+), L-glutamate-forming]"/>
    <property type="match status" value="1"/>
</dbReference>
<dbReference type="Gene3D" id="3.30.360.10">
    <property type="entry name" value="Dihydrodipicolinate Reductase, domain 2"/>
    <property type="match status" value="1"/>
</dbReference>
<dbReference type="FunFam" id="3.40.50.150:FF:000013">
    <property type="entry name" value="Spermidine synthase"/>
    <property type="match status" value="1"/>
</dbReference>
<dbReference type="GO" id="GO:0016765">
    <property type="term" value="F:transferase activity, transferring alkyl or aryl (other than methyl) groups"/>
    <property type="evidence" value="ECO:0007669"/>
    <property type="project" value="UniProtKB-ARBA"/>
</dbReference>
<dbReference type="Pfam" id="PF01564">
    <property type="entry name" value="Spermine_synth"/>
    <property type="match status" value="1"/>
</dbReference>
<dbReference type="InterPro" id="IPR032095">
    <property type="entry name" value="Sacchrp_dh-like_C"/>
</dbReference>
<evidence type="ECO:0000256" key="3">
    <source>
        <dbReference type="ARBA" id="ARBA00022857"/>
    </source>
</evidence>
<feature type="domain" description="PABS" evidence="8">
    <location>
        <begin position="13"/>
        <end position="248"/>
    </location>
</feature>
<dbReference type="PANTHER" id="PTHR11133">
    <property type="entry name" value="SACCHAROPINE DEHYDROGENASE"/>
    <property type="match status" value="1"/>
</dbReference>
<evidence type="ECO:0000259" key="8">
    <source>
        <dbReference type="PROSITE" id="PS51006"/>
    </source>
</evidence>
<accession>A0A427XWF9</accession>
<dbReference type="NCBIfam" id="NF002010">
    <property type="entry name" value="PRK00811.1"/>
    <property type="match status" value="1"/>
</dbReference>
<dbReference type="EMBL" id="RSCE01000004">
    <property type="protein sequence ID" value="RSH83180.1"/>
    <property type="molecule type" value="Genomic_DNA"/>
</dbReference>
<dbReference type="STRING" id="105984.A0A427XWF9"/>
<keyword evidence="10" id="KW-1185">Reference proteome</keyword>
<evidence type="ECO:0000256" key="5">
    <source>
        <dbReference type="ARBA" id="ARBA00023154"/>
    </source>
</evidence>
<comment type="similarity">
    <text evidence="1 7">Belongs to the spermidine/spermine synthase family.</text>
</comment>
<dbReference type="SUPFAM" id="SSF51735">
    <property type="entry name" value="NAD(P)-binding Rossmann-fold domains"/>
    <property type="match status" value="1"/>
</dbReference>
<feature type="active site" description="Proton acceptor" evidence="6">
    <location>
        <position position="168"/>
    </location>
</feature>
<dbReference type="InterPro" id="IPR037163">
    <property type="entry name" value="Spermidine_synt_N_sf"/>
</dbReference>
<dbReference type="InterPro" id="IPR001045">
    <property type="entry name" value="Spermi_synthase"/>
</dbReference>
<dbReference type="GO" id="GO:0015940">
    <property type="term" value="P:pantothenate biosynthetic process"/>
    <property type="evidence" value="ECO:0007669"/>
    <property type="project" value="UniProtKB-ARBA"/>
</dbReference>
<dbReference type="InterPro" id="IPR036291">
    <property type="entry name" value="NAD(P)-bd_dom_sf"/>
</dbReference>
<dbReference type="HAMAP" id="MF_00198">
    <property type="entry name" value="Spermidine_synth"/>
    <property type="match status" value="1"/>
</dbReference>
<dbReference type="GO" id="GO:0019878">
    <property type="term" value="P:lysine biosynthetic process via aminoadipic acid"/>
    <property type="evidence" value="ECO:0007669"/>
    <property type="project" value="TreeGrafter"/>
</dbReference>
<dbReference type="PANTHER" id="PTHR11133:SF22">
    <property type="entry name" value="ALPHA-AMINOADIPIC SEMIALDEHYDE SYNTHASE, MITOCHONDRIAL"/>
    <property type="match status" value="1"/>
</dbReference>
<dbReference type="CDD" id="cd02440">
    <property type="entry name" value="AdoMet_MTases"/>
    <property type="match status" value="1"/>
</dbReference>
<dbReference type="SUPFAM" id="SSF53335">
    <property type="entry name" value="S-adenosyl-L-methionine-dependent methyltransferases"/>
    <property type="match status" value="1"/>
</dbReference>
<dbReference type="AlphaFoldDB" id="A0A427XWF9"/>
<keyword evidence="2 6" id="KW-0808">Transferase</keyword>
<evidence type="ECO:0000313" key="9">
    <source>
        <dbReference type="EMBL" id="RSH83180.1"/>
    </source>
</evidence>
<keyword evidence="5" id="KW-0457">Lysine biosynthesis</keyword>
<dbReference type="SUPFAM" id="SSF55347">
    <property type="entry name" value="Glyceraldehyde-3-phosphate dehydrogenase-like, C-terminal domain"/>
    <property type="match status" value="1"/>
</dbReference>
<dbReference type="InterPro" id="IPR035246">
    <property type="entry name" value="Spermidine_synt_N"/>
</dbReference>
<dbReference type="Gene3D" id="3.40.50.720">
    <property type="entry name" value="NAD(P)-binding Rossmann-like Domain"/>
    <property type="match status" value="1"/>
</dbReference>
<comment type="caution">
    <text evidence="9">The sequence shown here is derived from an EMBL/GenBank/DDBJ whole genome shotgun (WGS) entry which is preliminary data.</text>
</comment>
<keyword evidence="6" id="KW-0620">Polyamine biosynthesis</keyword>
<evidence type="ECO:0000256" key="1">
    <source>
        <dbReference type="ARBA" id="ARBA00007867"/>
    </source>
</evidence>
<dbReference type="InterPro" id="IPR030373">
    <property type="entry name" value="PABS_CS"/>
</dbReference>
<dbReference type="FunFam" id="2.30.140.10:FF:000001">
    <property type="entry name" value="SPE3p Spermidine synthase"/>
    <property type="match status" value="1"/>
</dbReference>
<evidence type="ECO:0000256" key="2">
    <source>
        <dbReference type="ARBA" id="ARBA00022679"/>
    </source>
</evidence>
<dbReference type="OrthoDB" id="10059875at2759"/>
<dbReference type="InterPro" id="IPR030374">
    <property type="entry name" value="PABS"/>
</dbReference>
<protein>
    <recommendedName>
        <fullName evidence="8">PABS domain-containing protein</fullName>
    </recommendedName>
</protein>
<keyword evidence="5" id="KW-0028">Amino-acid biosynthesis</keyword>
<evidence type="ECO:0000256" key="6">
    <source>
        <dbReference type="PROSITE-ProRule" id="PRU00354"/>
    </source>
</evidence>
<dbReference type="NCBIfam" id="TIGR00417">
    <property type="entry name" value="speE"/>
    <property type="match status" value="1"/>
</dbReference>
<keyword evidence="3" id="KW-0521">NADP</keyword>
<evidence type="ECO:0000256" key="7">
    <source>
        <dbReference type="RuleBase" id="RU003836"/>
    </source>
</evidence>
<dbReference type="GO" id="GO:0004753">
    <property type="term" value="F:saccharopine dehydrogenase activity"/>
    <property type="evidence" value="ECO:0007669"/>
    <property type="project" value="TreeGrafter"/>
</dbReference>
<evidence type="ECO:0000256" key="4">
    <source>
        <dbReference type="ARBA" id="ARBA00023002"/>
    </source>
</evidence>
<dbReference type="Gene3D" id="3.40.50.150">
    <property type="entry name" value="Vaccinia Virus protein VP39"/>
    <property type="match status" value="1"/>
</dbReference>
<name>A0A427XWF9_9TREE</name>
<keyword evidence="4" id="KW-0560">Oxidoreductase</keyword>
<dbReference type="Proteomes" id="UP000279236">
    <property type="component" value="Unassembled WGS sequence"/>
</dbReference>
<dbReference type="PROSITE" id="PS51006">
    <property type="entry name" value="PABS_2"/>
    <property type="match status" value="1"/>
</dbReference>
<dbReference type="FunFam" id="3.30.360.10:FF:000008">
    <property type="entry name" value="Alpha-aminoadipic semialdehyde synthase, mitochondrial"/>
    <property type="match status" value="1"/>
</dbReference>
<dbReference type="InterPro" id="IPR051168">
    <property type="entry name" value="AASS"/>
</dbReference>
<dbReference type="GO" id="GO:0005737">
    <property type="term" value="C:cytoplasm"/>
    <property type="evidence" value="ECO:0007669"/>
    <property type="project" value="TreeGrafter"/>
</dbReference>
<dbReference type="Pfam" id="PF16653">
    <property type="entry name" value="Sacchrp_dh_C"/>
    <property type="match status" value="1"/>
</dbReference>
<dbReference type="GO" id="GO:0006596">
    <property type="term" value="P:polyamine biosynthetic process"/>
    <property type="evidence" value="ECO:0007669"/>
    <property type="project" value="UniProtKB-UniRule"/>
</dbReference>